<evidence type="ECO:0000259" key="1">
    <source>
        <dbReference type="Pfam" id="PF07238"/>
    </source>
</evidence>
<protein>
    <recommendedName>
        <fullName evidence="1">PilZ domain-containing protein</fullName>
    </recommendedName>
</protein>
<dbReference type="EMBL" id="UINC01150973">
    <property type="protein sequence ID" value="SVD44314.1"/>
    <property type="molecule type" value="Genomic_DNA"/>
</dbReference>
<name>A0A382VCV0_9ZZZZ</name>
<dbReference type="GO" id="GO:0035438">
    <property type="term" value="F:cyclic-di-GMP binding"/>
    <property type="evidence" value="ECO:0007669"/>
    <property type="project" value="InterPro"/>
</dbReference>
<reference evidence="2" key="1">
    <citation type="submission" date="2018-05" db="EMBL/GenBank/DDBJ databases">
        <authorList>
            <person name="Lanie J.A."/>
            <person name="Ng W.-L."/>
            <person name="Kazmierczak K.M."/>
            <person name="Andrzejewski T.M."/>
            <person name="Davidsen T.M."/>
            <person name="Wayne K.J."/>
            <person name="Tettelin H."/>
            <person name="Glass J.I."/>
            <person name="Rusch D."/>
            <person name="Podicherti R."/>
            <person name="Tsui H.-C.T."/>
            <person name="Winkler M.E."/>
        </authorList>
    </citation>
    <scope>NUCLEOTIDE SEQUENCE</scope>
</reference>
<gene>
    <name evidence="2" type="ORF">METZ01_LOCUS397168</name>
</gene>
<evidence type="ECO:0000313" key="2">
    <source>
        <dbReference type="EMBL" id="SVD44314.1"/>
    </source>
</evidence>
<accession>A0A382VCV0</accession>
<organism evidence="2">
    <name type="scientific">marine metagenome</name>
    <dbReference type="NCBI Taxonomy" id="408172"/>
    <lineage>
        <taxon>unclassified sequences</taxon>
        <taxon>metagenomes</taxon>
        <taxon>ecological metagenomes</taxon>
    </lineage>
</organism>
<feature type="domain" description="PilZ" evidence="1">
    <location>
        <begin position="15"/>
        <end position="107"/>
    </location>
</feature>
<dbReference type="Pfam" id="PF07238">
    <property type="entry name" value="PilZ"/>
    <property type="match status" value="1"/>
</dbReference>
<dbReference type="InterPro" id="IPR009875">
    <property type="entry name" value="PilZ_domain"/>
</dbReference>
<sequence length="119" mass="12877">MTEPSTSPKTRPRVLSVSINDLRTLRAAFMPFLKNAGLFVPTHNEYGMGDEVFLVVKLLGEEQYALAATVVWMTPTGAQSSRTKGVGVHFKGPDGAKLKERIEELVAGSGQQASATHTF</sequence>
<dbReference type="Gene3D" id="2.40.10.220">
    <property type="entry name" value="predicted glycosyltransferase like domains"/>
    <property type="match status" value="1"/>
</dbReference>
<proteinExistence type="predicted"/>
<dbReference type="AlphaFoldDB" id="A0A382VCV0"/>